<dbReference type="Proteomes" id="UP000828941">
    <property type="component" value="Chromosome 14"/>
</dbReference>
<gene>
    <name evidence="1" type="ORF">L6164_036459</name>
</gene>
<sequence length="161" mass="18077">MKMRSSNLVFTIFLTFSTLSSISLAQSSPEDFLQVHNQARGDVGVPPLSWNATLVAYAQKYANSKIRNCEMEHSGGPYGENLAEGYGEMTGSDAVKFWLTEKPDYDHYSNSCVNDECLHYTQIVWRDSVHLGCARAKCTNGWMFVICNYDPPGNIDGERPY</sequence>
<name>A0ACB9KH82_BAUVA</name>
<protein>
    <submittedName>
        <fullName evidence="1">Uncharacterized protein</fullName>
    </submittedName>
</protein>
<evidence type="ECO:0000313" key="1">
    <source>
        <dbReference type="EMBL" id="KAI4296509.1"/>
    </source>
</evidence>
<organism evidence="1 2">
    <name type="scientific">Bauhinia variegata</name>
    <name type="common">Purple orchid tree</name>
    <name type="synonym">Phanera variegata</name>
    <dbReference type="NCBI Taxonomy" id="167791"/>
    <lineage>
        <taxon>Eukaryota</taxon>
        <taxon>Viridiplantae</taxon>
        <taxon>Streptophyta</taxon>
        <taxon>Embryophyta</taxon>
        <taxon>Tracheophyta</taxon>
        <taxon>Spermatophyta</taxon>
        <taxon>Magnoliopsida</taxon>
        <taxon>eudicotyledons</taxon>
        <taxon>Gunneridae</taxon>
        <taxon>Pentapetalae</taxon>
        <taxon>rosids</taxon>
        <taxon>fabids</taxon>
        <taxon>Fabales</taxon>
        <taxon>Fabaceae</taxon>
        <taxon>Cercidoideae</taxon>
        <taxon>Cercideae</taxon>
        <taxon>Bauhiniinae</taxon>
        <taxon>Bauhinia</taxon>
    </lineage>
</organism>
<comment type="caution">
    <text evidence="1">The sequence shown here is derived from an EMBL/GenBank/DDBJ whole genome shotgun (WGS) entry which is preliminary data.</text>
</comment>
<accession>A0ACB9KH82</accession>
<proteinExistence type="predicted"/>
<reference evidence="1 2" key="1">
    <citation type="journal article" date="2022" name="DNA Res.">
        <title>Chromosomal-level genome assembly of the orchid tree Bauhinia variegata (Leguminosae; Cercidoideae) supports the allotetraploid origin hypothesis of Bauhinia.</title>
        <authorList>
            <person name="Zhong Y."/>
            <person name="Chen Y."/>
            <person name="Zheng D."/>
            <person name="Pang J."/>
            <person name="Liu Y."/>
            <person name="Luo S."/>
            <person name="Meng S."/>
            <person name="Qian L."/>
            <person name="Wei D."/>
            <person name="Dai S."/>
            <person name="Zhou R."/>
        </authorList>
    </citation>
    <scope>NUCLEOTIDE SEQUENCE [LARGE SCALE GENOMIC DNA]</scope>
    <source>
        <strain evidence="1">BV-YZ2020</strain>
    </source>
</reference>
<dbReference type="EMBL" id="CM039439">
    <property type="protein sequence ID" value="KAI4296509.1"/>
    <property type="molecule type" value="Genomic_DNA"/>
</dbReference>
<keyword evidence="2" id="KW-1185">Reference proteome</keyword>
<evidence type="ECO:0000313" key="2">
    <source>
        <dbReference type="Proteomes" id="UP000828941"/>
    </source>
</evidence>